<dbReference type="SUPFAM" id="SSF52540">
    <property type="entry name" value="P-loop containing nucleoside triphosphate hydrolases"/>
    <property type="match status" value="2"/>
</dbReference>
<dbReference type="SMART" id="SM00382">
    <property type="entry name" value="AAA"/>
    <property type="match status" value="2"/>
</dbReference>
<dbReference type="Pfam" id="PF00004">
    <property type="entry name" value="AAA"/>
    <property type="match status" value="2"/>
</dbReference>
<dbReference type="OrthoDB" id="200263at2759"/>
<dbReference type="Gene3D" id="1.10.8.60">
    <property type="match status" value="1"/>
</dbReference>
<organism evidence="6 7">
    <name type="scientific">Triparma laevis f. longispina</name>
    <dbReference type="NCBI Taxonomy" id="1714387"/>
    <lineage>
        <taxon>Eukaryota</taxon>
        <taxon>Sar</taxon>
        <taxon>Stramenopiles</taxon>
        <taxon>Ochrophyta</taxon>
        <taxon>Bolidophyceae</taxon>
        <taxon>Parmales</taxon>
        <taxon>Triparmaceae</taxon>
        <taxon>Triparma</taxon>
    </lineage>
</organism>
<dbReference type="Pfam" id="PF17862">
    <property type="entry name" value="AAA_lid_3"/>
    <property type="match status" value="1"/>
</dbReference>
<dbReference type="GO" id="GO:0005524">
    <property type="term" value="F:ATP binding"/>
    <property type="evidence" value="ECO:0007669"/>
    <property type="project" value="UniProtKB-KW"/>
</dbReference>
<dbReference type="InterPro" id="IPR041569">
    <property type="entry name" value="AAA_lid_3"/>
</dbReference>
<feature type="compositionally biased region" description="Basic residues" evidence="4">
    <location>
        <begin position="1"/>
        <end position="14"/>
    </location>
</feature>
<feature type="compositionally biased region" description="Pro residues" evidence="4">
    <location>
        <begin position="26"/>
        <end position="38"/>
    </location>
</feature>
<dbReference type="PANTHER" id="PTHR23077:SF27">
    <property type="entry name" value="ATPASE FAMILY GENE 2 PROTEIN HOMOLOG A"/>
    <property type="match status" value="1"/>
</dbReference>
<dbReference type="InterPro" id="IPR003959">
    <property type="entry name" value="ATPase_AAA_core"/>
</dbReference>
<sequence>MSSRTKKDKRKKERRAAAALASSTPQPTPDGGAPPVPPTSVGLDHLAPTNETFRVTWVSGSSTTGLEDTTGLEESVKKLSFSSSPPLTPLETLTVELSPPHPLTQYLHSRLLHHLLTYTSTSSKSTSTSSDRSKTIPQFYFLGHPYNLFYTLPPSTCLTSTTKLISPSPPPLPSIHLASLSTLLTSSLPSSSTGGITITGSGKTHLLTTLSTQIGVEYLSGTRYVSNQVGLGVEVFLRDLENSKVINGRKVMIIDDFWLISLSRKEGGRSTSNLGLISSILTCFNTSPKPFLIVAVKNVDDLDSAIFRNGRIDGVFDLKWEEDDLRKVYAQELPVFVKVDRIDVKLGWSVTDVLRYVKGYTRENIDDNIDETTETFNLENFNSKMSEYRPKILNSASEIVKVYWEDIGGMREVKEELIRLVVQPERFTEVYRKWKVKRTRGVMLYGPPGCSKTLMAKALSTELGGRFILIKGPELVSKYLGEGEKKLKAIFKKGRECKGVVFIDEVDSIAGKRDGGGGSERMLSQLLTELDGVESEGGSVVVMATNRPDLIDEAVLREGRVEEGIYVGLPDVRKEIVEVGFRGTRFDGDLEECDKLTEGFTGAEIIGICRAAKIEAVIAEKDYVGMEEFRRAVGKAERGVTEEMLEFYRKYGESRSIK</sequence>
<protein>
    <recommendedName>
        <fullName evidence="5">AAA+ ATPase domain-containing protein</fullName>
    </recommendedName>
</protein>
<proteinExistence type="predicted"/>
<feature type="domain" description="AAA+ ATPase" evidence="5">
    <location>
        <begin position="438"/>
        <end position="571"/>
    </location>
</feature>
<dbReference type="Proteomes" id="UP001165122">
    <property type="component" value="Unassembled WGS sequence"/>
</dbReference>
<reference evidence="7" key="1">
    <citation type="journal article" date="2023" name="Commun. Biol.">
        <title>Genome analysis of Parmales, the sister group of diatoms, reveals the evolutionary specialization of diatoms from phago-mixotrophs to photoautotrophs.</title>
        <authorList>
            <person name="Ban H."/>
            <person name="Sato S."/>
            <person name="Yoshikawa S."/>
            <person name="Yamada K."/>
            <person name="Nakamura Y."/>
            <person name="Ichinomiya M."/>
            <person name="Sato N."/>
            <person name="Blanc-Mathieu R."/>
            <person name="Endo H."/>
            <person name="Kuwata A."/>
            <person name="Ogata H."/>
        </authorList>
    </citation>
    <scope>NUCLEOTIDE SEQUENCE [LARGE SCALE GENOMIC DNA]</scope>
    <source>
        <strain evidence="7">NIES 3700</strain>
    </source>
</reference>
<dbReference type="Gene3D" id="3.40.50.300">
    <property type="entry name" value="P-loop containing nucleotide triphosphate hydrolases"/>
    <property type="match status" value="2"/>
</dbReference>
<dbReference type="PANTHER" id="PTHR23077">
    <property type="entry name" value="AAA-FAMILY ATPASE"/>
    <property type="match status" value="1"/>
</dbReference>
<evidence type="ECO:0000256" key="2">
    <source>
        <dbReference type="ARBA" id="ARBA00022840"/>
    </source>
</evidence>
<dbReference type="EMBL" id="BRXW01000328">
    <property type="protein sequence ID" value="GMI18301.1"/>
    <property type="molecule type" value="Genomic_DNA"/>
</dbReference>
<dbReference type="GO" id="GO:0016887">
    <property type="term" value="F:ATP hydrolysis activity"/>
    <property type="evidence" value="ECO:0007669"/>
    <property type="project" value="InterPro"/>
</dbReference>
<dbReference type="FunFam" id="3.40.50.300:FF:001025">
    <property type="entry name" value="ATPase family, AAA domain-containing 2B"/>
    <property type="match status" value="1"/>
</dbReference>
<dbReference type="InterPro" id="IPR003593">
    <property type="entry name" value="AAA+_ATPase"/>
</dbReference>
<evidence type="ECO:0000256" key="1">
    <source>
        <dbReference type="ARBA" id="ARBA00022741"/>
    </source>
</evidence>
<evidence type="ECO:0000313" key="7">
    <source>
        <dbReference type="Proteomes" id="UP001165122"/>
    </source>
</evidence>
<name>A0A9W7FUI8_9STRA</name>
<accession>A0A9W7FUI8</accession>
<dbReference type="GO" id="GO:0005737">
    <property type="term" value="C:cytoplasm"/>
    <property type="evidence" value="ECO:0007669"/>
    <property type="project" value="TreeGrafter"/>
</dbReference>
<keyword evidence="7" id="KW-1185">Reference proteome</keyword>
<evidence type="ECO:0000256" key="3">
    <source>
        <dbReference type="ARBA" id="ARBA00023054"/>
    </source>
</evidence>
<comment type="caution">
    <text evidence="6">The sequence shown here is derived from an EMBL/GenBank/DDBJ whole genome shotgun (WGS) entry which is preliminary data.</text>
</comment>
<evidence type="ECO:0000256" key="4">
    <source>
        <dbReference type="SAM" id="MobiDB-lite"/>
    </source>
</evidence>
<dbReference type="AlphaFoldDB" id="A0A9W7FUI8"/>
<keyword evidence="1" id="KW-0547">Nucleotide-binding</keyword>
<dbReference type="InterPro" id="IPR027417">
    <property type="entry name" value="P-loop_NTPase"/>
</dbReference>
<evidence type="ECO:0000313" key="6">
    <source>
        <dbReference type="EMBL" id="GMI18301.1"/>
    </source>
</evidence>
<keyword evidence="3" id="KW-0175">Coiled coil</keyword>
<feature type="region of interest" description="Disordered" evidence="4">
    <location>
        <begin position="1"/>
        <end position="46"/>
    </location>
</feature>
<keyword evidence="2" id="KW-0067">ATP-binding</keyword>
<feature type="domain" description="AAA+ ATPase" evidence="5">
    <location>
        <begin position="193"/>
        <end position="322"/>
    </location>
</feature>
<evidence type="ECO:0000259" key="5">
    <source>
        <dbReference type="SMART" id="SM00382"/>
    </source>
</evidence>
<dbReference type="InterPro" id="IPR050168">
    <property type="entry name" value="AAA_ATPase_domain"/>
</dbReference>
<gene>
    <name evidence="6" type="ORF">TrLO_g2792</name>
</gene>